<dbReference type="PROSITE" id="PS50213">
    <property type="entry name" value="FAS1"/>
    <property type="match status" value="4"/>
</dbReference>
<feature type="compositionally biased region" description="Acidic residues" evidence="1">
    <location>
        <begin position="983"/>
        <end position="993"/>
    </location>
</feature>
<protein>
    <recommendedName>
        <fullName evidence="4">FAS1 domain-containing protein</fullName>
    </recommendedName>
</protein>
<keyword evidence="6" id="KW-1185">Reference proteome</keyword>
<feature type="compositionally biased region" description="Pro residues" evidence="1">
    <location>
        <begin position="257"/>
        <end position="271"/>
    </location>
</feature>
<gene>
    <name evidence="5" type="ORF">FA09DRAFT_359230</name>
</gene>
<keyword evidence="3" id="KW-0732">Signal</keyword>
<keyword evidence="2" id="KW-1133">Transmembrane helix</keyword>
<keyword evidence="2" id="KW-0812">Transmembrane</keyword>
<keyword evidence="2" id="KW-0472">Membrane</keyword>
<evidence type="ECO:0000313" key="6">
    <source>
        <dbReference type="Proteomes" id="UP000245946"/>
    </source>
</evidence>
<evidence type="ECO:0000256" key="3">
    <source>
        <dbReference type="SAM" id="SignalP"/>
    </source>
</evidence>
<feature type="signal peptide" evidence="3">
    <location>
        <begin position="1"/>
        <end position="31"/>
    </location>
</feature>
<dbReference type="OrthoDB" id="14252at2759"/>
<dbReference type="GeneID" id="37272624"/>
<name>A0A316ZDJ3_9BASI</name>
<dbReference type="AlphaFoldDB" id="A0A316ZDJ3"/>
<feature type="region of interest" description="Disordered" evidence="1">
    <location>
        <begin position="247"/>
        <end position="314"/>
    </location>
</feature>
<evidence type="ECO:0000256" key="1">
    <source>
        <dbReference type="SAM" id="MobiDB-lite"/>
    </source>
</evidence>
<sequence>MLASLRRHSAAGSMRLAALLPLLCALLLCTALPGLHVGASAQPQQHAFLPASLAAPLTADDAPHGAGANLLDLLSASRNHTLFVRMLQRTRLVPTINRLMLLDDGSGLTIFAPTDAAVLRQRDAERELRMRAAQGAAFRDDDGFEMRSPAWPYPRQARSVWEWAVELAAQPEMAPAEAAALSVPVWTDARREEQWHTLDNVHALLRTQLLYHMLNYTLPYDVLALGAGGRPLPPVGHADMLTTLHRPSRRTLHTPTRPGPVPPPPSSPPHPGAEEDEGGLLGGHGQRLRLAQREQKDGAPQVWIGTDSRGQGGAQAVRFDTSSHSGTLVWLDGVLSLPPDLETVLQTHPALGHLANLSSASLLSTLCETAHTTFFLPEAGAFDALSSLERSFLRGPWELAVQDRVKLIGWHMSGLGVGEGRIGYAERLREAGVNITTTLGGEVPVSTLDNGTVVINHSRIVEEDILVENGVVHIVSDLLLPGGSFGMTIEKTLLALNASRFVALMHSAGLSAYIDEDPRDPDHDATNASWTFMVPRDDVLDEWLAQQDAQRAYHANTWRLPGIDALDKSGPLNGTRLLELMRYHVAPSKLTPAKLSDGMLIETELRDAKLKDARQRLAVAVAERKGSESAHQGNGDVAFGDANVIAEPVEVGGSVIYLISQLLSPPLNPIQTAVSSLSLSTFVATVFSAELDKAIKSAPGISYLVPHNDAFEALGLAMPYLLLPREESRAELRSVVEYHALDRIVYLADFAKGSTRYPTLEGSSIWAGRSENGTIEVRRGLEGRNARVLRGDLLTSTGVLHEIDQVELPPTLDLTSDKLMRGAKAGTMRSLIMASGYGWILNGTAPDSPEKAAQLESAISVRGEKGNHGRRGQKKRHRKRDNLFADGHQSYIILCPTDAAFAHVNLSYYLNSPDALNELVQLHILPSPADETLAGGTALRLPLALRDAGSFASLLDRSLGGLSRFGRISFRRDKKGVRRGDEGEPGSGDDDDAPLAGWLVGIEGTRGTDGKRHSARVLGFGRESLSISRDDAVRATGEGWTLRKSGHRLPTPIEGDDAWNSRSVGGILTIDAVLQPYVPSWFYRWGWIVLVVLMVLVILTGMGYALWRWWHADGRIRLPDALEGEED</sequence>
<dbReference type="GO" id="GO:0000329">
    <property type="term" value="C:fungal-type vacuole membrane"/>
    <property type="evidence" value="ECO:0007669"/>
    <property type="project" value="TreeGrafter"/>
</dbReference>
<dbReference type="InterPro" id="IPR050904">
    <property type="entry name" value="Adhesion/Biosynth-related"/>
</dbReference>
<feature type="domain" description="FAS1" evidence="4">
    <location>
        <begin position="338"/>
        <end position="479"/>
    </location>
</feature>
<evidence type="ECO:0000256" key="2">
    <source>
        <dbReference type="SAM" id="Phobius"/>
    </source>
</evidence>
<reference evidence="5 6" key="1">
    <citation type="journal article" date="2018" name="Mol. Biol. Evol.">
        <title>Broad Genomic Sampling Reveals a Smut Pathogenic Ancestry of the Fungal Clade Ustilaginomycotina.</title>
        <authorList>
            <person name="Kijpornyongpan T."/>
            <person name="Mondo S.J."/>
            <person name="Barry K."/>
            <person name="Sandor L."/>
            <person name="Lee J."/>
            <person name="Lipzen A."/>
            <person name="Pangilinan J."/>
            <person name="LaButti K."/>
            <person name="Hainaut M."/>
            <person name="Henrissat B."/>
            <person name="Grigoriev I.V."/>
            <person name="Spatafora J.W."/>
            <person name="Aime M.C."/>
        </authorList>
    </citation>
    <scope>NUCLEOTIDE SEQUENCE [LARGE SCALE GENOMIC DNA]</scope>
    <source>
        <strain evidence="5 6">MCA 4186</strain>
    </source>
</reference>
<feature type="compositionally biased region" description="Basic residues" evidence="1">
    <location>
        <begin position="868"/>
        <end position="880"/>
    </location>
</feature>
<evidence type="ECO:0000259" key="4">
    <source>
        <dbReference type="PROSITE" id="PS50213"/>
    </source>
</evidence>
<feature type="domain" description="FAS1" evidence="4">
    <location>
        <begin position="666"/>
        <end position="807"/>
    </location>
</feature>
<dbReference type="PANTHER" id="PTHR10900">
    <property type="entry name" value="PERIOSTIN-RELATED"/>
    <property type="match status" value="1"/>
</dbReference>
<feature type="region of interest" description="Disordered" evidence="1">
    <location>
        <begin position="974"/>
        <end position="995"/>
    </location>
</feature>
<dbReference type="STRING" id="58919.A0A316ZDJ3"/>
<dbReference type="Proteomes" id="UP000245946">
    <property type="component" value="Unassembled WGS sequence"/>
</dbReference>
<feature type="region of interest" description="Disordered" evidence="1">
    <location>
        <begin position="859"/>
        <end position="881"/>
    </location>
</feature>
<feature type="transmembrane region" description="Helical" evidence="2">
    <location>
        <begin position="1085"/>
        <end position="1107"/>
    </location>
</feature>
<dbReference type="InterPro" id="IPR000782">
    <property type="entry name" value="FAS1_domain"/>
</dbReference>
<dbReference type="SUPFAM" id="SSF82153">
    <property type="entry name" value="FAS1 domain"/>
    <property type="match status" value="5"/>
</dbReference>
<dbReference type="PANTHER" id="PTHR10900:SF77">
    <property type="entry name" value="FI19380P1"/>
    <property type="match status" value="1"/>
</dbReference>
<dbReference type="Gene3D" id="2.30.180.10">
    <property type="entry name" value="FAS1 domain"/>
    <property type="match status" value="4"/>
</dbReference>
<feature type="chain" id="PRO_5016260763" description="FAS1 domain-containing protein" evidence="3">
    <location>
        <begin position="32"/>
        <end position="1127"/>
    </location>
</feature>
<dbReference type="SMART" id="SM00554">
    <property type="entry name" value="FAS1"/>
    <property type="match status" value="3"/>
</dbReference>
<dbReference type="GO" id="GO:0005615">
    <property type="term" value="C:extracellular space"/>
    <property type="evidence" value="ECO:0007669"/>
    <property type="project" value="TreeGrafter"/>
</dbReference>
<dbReference type="RefSeq" id="XP_025600116.1">
    <property type="nucleotide sequence ID" value="XM_025745080.1"/>
</dbReference>
<feature type="domain" description="FAS1" evidence="4">
    <location>
        <begin position="67"/>
        <end position="118"/>
    </location>
</feature>
<dbReference type="EMBL" id="KZ819287">
    <property type="protein sequence ID" value="PWN99837.1"/>
    <property type="molecule type" value="Genomic_DNA"/>
</dbReference>
<organism evidence="5 6">
    <name type="scientific">Tilletiopsis washingtonensis</name>
    <dbReference type="NCBI Taxonomy" id="58919"/>
    <lineage>
        <taxon>Eukaryota</taxon>
        <taxon>Fungi</taxon>
        <taxon>Dikarya</taxon>
        <taxon>Basidiomycota</taxon>
        <taxon>Ustilaginomycotina</taxon>
        <taxon>Exobasidiomycetes</taxon>
        <taxon>Entylomatales</taxon>
        <taxon>Entylomatales incertae sedis</taxon>
        <taxon>Tilletiopsis</taxon>
    </lineage>
</organism>
<dbReference type="Pfam" id="PF02469">
    <property type="entry name" value="Fasciclin"/>
    <property type="match status" value="3"/>
</dbReference>
<accession>A0A316ZDJ3</accession>
<dbReference type="GO" id="GO:0016236">
    <property type="term" value="P:macroautophagy"/>
    <property type="evidence" value="ECO:0007669"/>
    <property type="project" value="TreeGrafter"/>
</dbReference>
<evidence type="ECO:0000313" key="5">
    <source>
        <dbReference type="EMBL" id="PWN99837.1"/>
    </source>
</evidence>
<dbReference type="InterPro" id="IPR036378">
    <property type="entry name" value="FAS1_dom_sf"/>
</dbReference>
<feature type="domain" description="FAS1" evidence="4">
    <location>
        <begin position="485"/>
        <end position="663"/>
    </location>
</feature>
<proteinExistence type="predicted"/>